<keyword evidence="3" id="KW-1185">Reference proteome</keyword>
<feature type="compositionally biased region" description="Polar residues" evidence="1">
    <location>
        <begin position="266"/>
        <end position="276"/>
    </location>
</feature>
<evidence type="ECO:0000256" key="2">
    <source>
        <dbReference type="SAM" id="Phobius"/>
    </source>
</evidence>
<dbReference type="SUPFAM" id="SSF81321">
    <property type="entry name" value="Family A G protein-coupled receptor-like"/>
    <property type="match status" value="1"/>
</dbReference>
<evidence type="ECO:0000313" key="4">
    <source>
        <dbReference type="WBParaSite" id="HCON_00128060-00001"/>
    </source>
</evidence>
<evidence type="ECO:0000256" key="1">
    <source>
        <dbReference type="SAM" id="MobiDB-lite"/>
    </source>
</evidence>
<dbReference type="AlphaFoldDB" id="A0A7I4YPI9"/>
<accession>A0A7I4YPI9</accession>
<feature type="transmembrane region" description="Helical" evidence="2">
    <location>
        <begin position="6"/>
        <end position="26"/>
    </location>
</feature>
<dbReference type="Pfam" id="PF10323">
    <property type="entry name" value="7TM_GPCR_Srv"/>
    <property type="match status" value="1"/>
</dbReference>
<dbReference type="Proteomes" id="UP000025227">
    <property type="component" value="Unplaced"/>
</dbReference>
<name>A0A7I4YPI9_HAECO</name>
<keyword evidence="2" id="KW-0812">Transmembrane</keyword>
<feature type="region of interest" description="Disordered" evidence="1">
    <location>
        <begin position="256"/>
        <end position="276"/>
    </location>
</feature>
<dbReference type="InterPro" id="IPR019426">
    <property type="entry name" value="7TM_GPCR_serpentine_rcpt_Srv"/>
</dbReference>
<dbReference type="PANTHER" id="PTHR31552">
    <property type="entry name" value="SERPENTINE RECEPTOR CLASS GAMMA"/>
    <property type="match status" value="1"/>
</dbReference>
<organism evidence="3 4">
    <name type="scientific">Haemonchus contortus</name>
    <name type="common">Barber pole worm</name>
    <dbReference type="NCBI Taxonomy" id="6289"/>
    <lineage>
        <taxon>Eukaryota</taxon>
        <taxon>Metazoa</taxon>
        <taxon>Ecdysozoa</taxon>
        <taxon>Nematoda</taxon>
        <taxon>Chromadorea</taxon>
        <taxon>Rhabditida</taxon>
        <taxon>Rhabditina</taxon>
        <taxon>Rhabditomorpha</taxon>
        <taxon>Strongyloidea</taxon>
        <taxon>Trichostrongylidae</taxon>
        <taxon>Haemonchus</taxon>
    </lineage>
</organism>
<keyword evidence="2" id="KW-0472">Membrane</keyword>
<sequence>MAQDILHTVCEGALASTYVFVLFIIITSKVKTFKNPFYVLFVATGIADVFSIMTSCFHRLNRQIGLGPEFANVVVIAVLVSGTSFLTHMIGNMLLTLNRYSALCLMKKYDKIWTRRNVWIMILVQYIVAFGAYSHNIGVNVLYSDNGDGRYVFTGIDPAVSWRNRFVFLIGSFVYAVMSVSFNTRLFIEWRRLSRFNNDSRISGHEKGLLFYTALVFVSTMLMCLQQITKVIGNLTGNVGLDTWATMQVSEELSYLSPSPKRNKGDNTSTSHARMI</sequence>
<evidence type="ECO:0000313" key="3">
    <source>
        <dbReference type="Proteomes" id="UP000025227"/>
    </source>
</evidence>
<reference evidence="4" key="1">
    <citation type="submission" date="2020-12" db="UniProtKB">
        <authorList>
            <consortium name="WormBaseParasite"/>
        </authorList>
    </citation>
    <scope>IDENTIFICATION</scope>
    <source>
        <strain evidence="4">MHco3</strain>
    </source>
</reference>
<proteinExistence type="predicted"/>
<feature type="transmembrane region" description="Helical" evidence="2">
    <location>
        <begin position="38"/>
        <end position="60"/>
    </location>
</feature>
<dbReference type="WBParaSite" id="HCON_00128060-00001">
    <property type="protein sequence ID" value="HCON_00128060-00001"/>
    <property type="gene ID" value="HCON_00128060"/>
</dbReference>
<feature type="transmembrane region" description="Helical" evidence="2">
    <location>
        <begin position="209"/>
        <end position="228"/>
    </location>
</feature>
<feature type="transmembrane region" description="Helical" evidence="2">
    <location>
        <begin position="118"/>
        <end position="135"/>
    </location>
</feature>
<protein>
    <submittedName>
        <fullName evidence="4">G_PROTEIN_RECEP_F1_2 domain-containing protein</fullName>
    </submittedName>
</protein>
<keyword evidence="2" id="KW-1133">Transmembrane helix</keyword>
<feature type="transmembrane region" description="Helical" evidence="2">
    <location>
        <begin position="72"/>
        <end position="97"/>
    </location>
</feature>
<feature type="transmembrane region" description="Helical" evidence="2">
    <location>
        <begin position="166"/>
        <end position="188"/>
    </location>
</feature>
<dbReference type="Gene3D" id="1.20.1070.10">
    <property type="entry name" value="Rhodopsin 7-helix transmembrane proteins"/>
    <property type="match status" value="1"/>
</dbReference>